<feature type="transmembrane region" description="Helical" evidence="6">
    <location>
        <begin position="50"/>
        <end position="76"/>
    </location>
</feature>
<keyword evidence="2" id="KW-1003">Cell membrane</keyword>
<dbReference type="Pfam" id="PF13520">
    <property type="entry name" value="AA_permease_2"/>
    <property type="match status" value="1"/>
</dbReference>
<sequence>SKTIPRAILLSILISTIIYILVAVSAVSVLDWEILAASASPLADVAAAAFGSSAFLALAIIALFSTGNTVLIILIGSSRQLYGISKYYTKLSKFAAVSKTRQTPHIAILFIGLFAMAFTLINNIGTIASLTNFTVFLTFILVNLSLIYKRKKEKSVSSGFRVPLNYNNIPVPAVLGILTSLFLMAQLDPQIILGGTGLSALGLLVHNFVKT</sequence>
<evidence type="ECO:0000256" key="6">
    <source>
        <dbReference type="SAM" id="Phobius"/>
    </source>
</evidence>
<feature type="transmembrane region" description="Helical" evidence="6">
    <location>
        <begin position="103"/>
        <end position="121"/>
    </location>
</feature>
<dbReference type="PANTHER" id="PTHR42770">
    <property type="entry name" value="AMINO ACID TRANSPORTER-RELATED"/>
    <property type="match status" value="1"/>
</dbReference>
<name>A0A383AHT5_9ZZZZ</name>
<feature type="non-terminal residue" evidence="7">
    <location>
        <position position="1"/>
    </location>
</feature>
<organism evidence="7">
    <name type="scientific">marine metagenome</name>
    <dbReference type="NCBI Taxonomy" id="408172"/>
    <lineage>
        <taxon>unclassified sequences</taxon>
        <taxon>metagenomes</taxon>
        <taxon>ecological metagenomes</taxon>
    </lineage>
</organism>
<evidence type="ECO:0000256" key="5">
    <source>
        <dbReference type="ARBA" id="ARBA00023136"/>
    </source>
</evidence>
<evidence type="ECO:0008006" key="8">
    <source>
        <dbReference type="Google" id="ProtNLM"/>
    </source>
</evidence>
<dbReference type="PANTHER" id="PTHR42770:SF11">
    <property type="entry name" value="INNER MEMBRANE TRANSPORT PROTEIN YBAT"/>
    <property type="match status" value="1"/>
</dbReference>
<evidence type="ECO:0000256" key="1">
    <source>
        <dbReference type="ARBA" id="ARBA00004651"/>
    </source>
</evidence>
<dbReference type="GO" id="GO:0022857">
    <property type="term" value="F:transmembrane transporter activity"/>
    <property type="evidence" value="ECO:0007669"/>
    <property type="project" value="InterPro"/>
</dbReference>
<dbReference type="Gene3D" id="1.20.1740.10">
    <property type="entry name" value="Amino acid/polyamine transporter I"/>
    <property type="match status" value="1"/>
</dbReference>
<evidence type="ECO:0000256" key="2">
    <source>
        <dbReference type="ARBA" id="ARBA00022475"/>
    </source>
</evidence>
<keyword evidence="4 6" id="KW-1133">Transmembrane helix</keyword>
<gene>
    <name evidence="7" type="ORF">METZ01_LOCUS459522</name>
</gene>
<proteinExistence type="predicted"/>
<accession>A0A383AHT5</accession>
<feature type="transmembrane region" description="Helical" evidence="6">
    <location>
        <begin position="169"/>
        <end position="185"/>
    </location>
</feature>
<protein>
    <recommendedName>
        <fullName evidence="8">Amino acid permease/ SLC12A domain-containing protein</fullName>
    </recommendedName>
</protein>
<dbReference type="EMBL" id="UINC01191834">
    <property type="protein sequence ID" value="SVE06668.1"/>
    <property type="molecule type" value="Genomic_DNA"/>
</dbReference>
<comment type="subcellular location">
    <subcellularLocation>
        <location evidence="1">Cell membrane</location>
        <topology evidence="1">Multi-pass membrane protein</topology>
    </subcellularLocation>
</comment>
<reference evidence="7" key="1">
    <citation type="submission" date="2018-05" db="EMBL/GenBank/DDBJ databases">
        <authorList>
            <person name="Lanie J.A."/>
            <person name="Ng W.-L."/>
            <person name="Kazmierczak K.M."/>
            <person name="Andrzejewski T.M."/>
            <person name="Davidsen T.M."/>
            <person name="Wayne K.J."/>
            <person name="Tettelin H."/>
            <person name="Glass J.I."/>
            <person name="Rusch D."/>
            <person name="Podicherti R."/>
            <person name="Tsui H.-C.T."/>
            <person name="Winkler M.E."/>
        </authorList>
    </citation>
    <scope>NUCLEOTIDE SEQUENCE</scope>
</reference>
<dbReference type="InterPro" id="IPR050367">
    <property type="entry name" value="APC_superfamily"/>
</dbReference>
<dbReference type="AlphaFoldDB" id="A0A383AHT5"/>
<evidence type="ECO:0000256" key="3">
    <source>
        <dbReference type="ARBA" id="ARBA00022692"/>
    </source>
</evidence>
<dbReference type="InterPro" id="IPR002293">
    <property type="entry name" value="AA/rel_permease1"/>
</dbReference>
<feature type="transmembrane region" description="Helical" evidence="6">
    <location>
        <begin position="191"/>
        <end position="209"/>
    </location>
</feature>
<keyword evidence="3 6" id="KW-0812">Transmembrane</keyword>
<dbReference type="GO" id="GO:0005886">
    <property type="term" value="C:plasma membrane"/>
    <property type="evidence" value="ECO:0007669"/>
    <property type="project" value="UniProtKB-SubCell"/>
</dbReference>
<evidence type="ECO:0000256" key="4">
    <source>
        <dbReference type="ARBA" id="ARBA00022989"/>
    </source>
</evidence>
<keyword evidence="5 6" id="KW-0472">Membrane</keyword>
<feature type="transmembrane region" description="Helical" evidence="6">
    <location>
        <begin position="7"/>
        <end position="30"/>
    </location>
</feature>
<evidence type="ECO:0000313" key="7">
    <source>
        <dbReference type="EMBL" id="SVE06668.1"/>
    </source>
</evidence>
<feature type="transmembrane region" description="Helical" evidence="6">
    <location>
        <begin position="127"/>
        <end position="148"/>
    </location>
</feature>